<dbReference type="Pfam" id="PF24758">
    <property type="entry name" value="LRR_At5g56370"/>
    <property type="match status" value="1"/>
</dbReference>
<dbReference type="KEGG" id="rsz:108841408"/>
<accession>A0A9W3D4K4</accession>
<dbReference type="PROSITE" id="PS50181">
    <property type="entry name" value="FBOX"/>
    <property type="match status" value="1"/>
</dbReference>
<name>A0A9W3D4K4_RAPSA</name>
<dbReference type="CDD" id="cd22160">
    <property type="entry name" value="F-box_AtFBL13-like"/>
    <property type="match status" value="1"/>
</dbReference>
<dbReference type="InterPro" id="IPR053781">
    <property type="entry name" value="F-box_AtFBL13-like"/>
</dbReference>
<evidence type="ECO:0000259" key="1">
    <source>
        <dbReference type="PROSITE" id="PS50181"/>
    </source>
</evidence>
<reference evidence="2" key="1">
    <citation type="journal article" date="2019" name="Database">
        <title>The radish genome database (RadishGD): an integrated information resource for radish genomics.</title>
        <authorList>
            <person name="Yu H.J."/>
            <person name="Baek S."/>
            <person name="Lee Y.J."/>
            <person name="Cho A."/>
            <person name="Mun J.H."/>
        </authorList>
    </citation>
    <scope>NUCLEOTIDE SEQUENCE [LARGE SCALE GENOMIC DNA]</scope>
    <source>
        <strain evidence="2">cv. WK10039</strain>
    </source>
</reference>
<evidence type="ECO:0000313" key="2">
    <source>
        <dbReference type="Proteomes" id="UP000504610"/>
    </source>
</evidence>
<dbReference type="InterPro" id="IPR050232">
    <property type="entry name" value="FBL13/AtMIF1-like"/>
</dbReference>
<reference evidence="3" key="2">
    <citation type="submission" date="2025-08" db="UniProtKB">
        <authorList>
            <consortium name="RefSeq"/>
        </authorList>
    </citation>
    <scope>IDENTIFICATION</scope>
    <source>
        <tissue evidence="3">Leaf</tissue>
    </source>
</reference>
<gene>
    <name evidence="3" type="primary">LOC108841408</name>
</gene>
<evidence type="ECO:0000313" key="3">
    <source>
        <dbReference type="RefSeq" id="XP_056858619.1"/>
    </source>
</evidence>
<sequence length="420" mass="47618">MDRLSDLSLLPDDLIFKILSFVPSKVTVTTSLLSKRWRSLWKHVPALVYADPYIDSEYWRASRFIDKFLLLRDTHASLETVNLYVGQNCPPTDIETWVGVAVSRGVRHLLFCQCSPRPYFLPIRLPRSLYTCETLVTLRLQQAFIVDVPLNICFPSLKSLSLIFVDFSSDETVHQLLSSCLVLEDLKVVRGNYDVKTFKIMVPSLQRLTVNAVFTNGDPVTVPDAGFMIETPCLKSLAIISQFGWIHSLVKMPYLVKANIKLRHGDSKNLLGCVTSAKHLSLCVKKPMGSYPVGDFSQLVSLKVCTCSLEWYRLILRRAPKLRFLRFQGQANLLPSSYIDDLKKCYRTSGDVETQWERPSSVPECLISSLQIIEWNDYKGTVAEKSEAKYLFENSRQLKTMSSTTSVESLHEGVLSNDGL</sequence>
<dbReference type="InterPro" id="IPR055411">
    <property type="entry name" value="LRR_FXL15/At3g58940/PEG3-like"/>
</dbReference>
<organism evidence="2 3">
    <name type="scientific">Raphanus sativus</name>
    <name type="common">Radish</name>
    <name type="synonym">Raphanus raphanistrum var. sativus</name>
    <dbReference type="NCBI Taxonomy" id="3726"/>
    <lineage>
        <taxon>Eukaryota</taxon>
        <taxon>Viridiplantae</taxon>
        <taxon>Streptophyta</taxon>
        <taxon>Embryophyta</taxon>
        <taxon>Tracheophyta</taxon>
        <taxon>Spermatophyta</taxon>
        <taxon>Magnoliopsida</taxon>
        <taxon>eudicotyledons</taxon>
        <taxon>Gunneridae</taxon>
        <taxon>Pentapetalae</taxon>
        <taxon>rosids</taxon>
        <taxon>malvids</taxon>
        <taxon>Brassicales</taxon>
        <taxon>Brassicaceae</taxon>
        <taxon>Brassiceae</taxon>
        <taxon>Raphanus</taxon>
    </lineage>
</organism>
<feature type="domain" description="F-box" evidence="1">
    <location>
        <begin position="4"/>
        <end position="62"/>
    </location>
</feature>
<dbReference type="SMART" id="SM00256">
    <property type="entry name" value="FBOX"/>
    <property type="match status" value="1"/>
</dbReference>
<dbReference type="PANTHER" id="PTHR31900:SF34">
    <property type="entry name" value="EMB|CAB62440.1-RELATED"/>
    <property type="match status" value="1"/>
</dbReference>
<dbReference type="AlphaFoldDB" id="A0A9W3D4K4"/>
<proteinExistence type="predicted"/>
<dbReference type="InterPro" id="IPR032675">
    <property type="entry name" value="LRR_dom_sf"/>
</dbReference>
<dbReference type="Pfam" id="PF00646">
    <property type="entry name" value="F-box"/>
    <property type="match status" value="1"/>
</dbReference>
<dbReference type="InterPro" id="IPR036047">
    <property type="entry name" value="F-box-like_dom_sf"/>
</dbReference>
<dbReference type="Gene3D" id="1.20.1280.50">
    <property type="match status" value="1"/>
</dbReference>
<dbReference type="OrthoDB" id="612216at2759"/>
<keyword evidence="2" id="KW-1185">Reference proteome</keyword>
<dbReference type="RefSeq" id="XP_056858619.1">
    <property type="nucleotide sequence ID" value="XM_057002639.1"/>
</dbReference>
<protein>
    <submittedName>
        <fullName evidence="3">FBD-associated F-box protein At5g56440</fullName>
    </submittedName>
</protein>
<dbReference type="SUPFAM" id="SSF81383">
    <property type="entry name" value="F-box domain"/>
    <property type="match status" value="1"/>
</dbReference>
<dbReference type="InterPro" id="IPR001810">
    <property type="entry name" value="F-box_dom"/>
</dbReference>
<dbReference type="Pfam" id="PF08387">
    <property type="entry name" value="FBD"/>
    <property type="match status" value="1"/>
</dbReference>
<dbReference type="Proteomes" id="UP000504610">
    <property type="component" value="Chromosome 2"/>
</dbReference>
<dbReference type="GeneID" id="108841408"/>
<dbReference type="SUPFAM" id="SSF52058">
    <property type="entry name" value="L domain-like"/>
    <property type="match status" value="1"/>
</dbReference>
<dbReference type="PANTHER" id="PTHR31900">
    <property type="entry name" value="F-BOX/RNI SUPERFAMILY PROTEIN-RELATED"/>
    <property type="match status" value="1"/>
</dbReference>
<dbReference type="InterPro" id="IPR006566">
    <property type="entry name" value="FBD"/>
</dbReference>
<dbReference type="Gene3D" id="3.80.10.10">
    <property type="entry name" value="Ribonuclease Inhibitor"/>
    <property type="match status" value="1"/>
</dbReference>